<name>A0AAE9Z2Q9_9GAMM</name>
<dbReference type="PANTHER" id="PTHR34219">
    <property type="entry name" value="IRON-REGULATED INNER MEMBRANE PROTEIN-RELATED"/>
    <property type="match status" value="1"/>
</dbReference>
<dbReference type="InterPro" id="IPR005625">
    <property type="entry name" value="PepSY-ass_TM"/>
</dbReference>
<keyword evidence="2" id="KW-0472">Membrane</keyword>
<dbReference type="PANTHER" id="PTHR34219:SF4">
    <property type="entry name" value="PEPSY DOMAIN-CONTAINING PROTEIN"/>
    <property type="match status" value="1"/>
</dbReference>
<proteinExistence type="predicted"/>
<keyword evidence="4" id="KW-1185">Reference proteome</keyword>
<feature type="transmembrane region" description="Helical" evidence="2">
    <location>
        <begin position="12"/>
        <end position="36"/>
    </location>
</feature>
<organism evidence="3 4">
    <name type="scientific">Thalassomonas viridans</name>
    <dbReference type="NCBI Taxonomy" id="137584"/>
    <lineage>
        <taxon>Bacteria</taxon>
        <taxon>Pseudomonadati</taxon>
        <taxon>Pseudomonadota</taxon>
        <taxon>Gammaproteobacteria</taxon>
        <taxon>Alteromonadales</taxon>
        <taxon>Colwelliaceae</taxon>
        <taxon>Thalassomonas</taxon>
    </lineage>
</organism>
<evidence type="ECO:0000313" key="3">
    <source>
        <dbReference type="EMBL" id="WDE04148.1"/>
    </source>
</evidence>
<keyword evidence="2" id="KW-1133">Transmembrane helix</keyword>
<accession>A0AAE9Z2Q9</accession>
<reference evidence="3 4" key="1">
    <citation type="journal article" date="2015" name="Genome Announc.">
        <title>Draft Genome Sequences of Marine Isolates of Thalassomonas viridans and Thalassomonas actiniarum.</title>
        <authorList>
            <person name="Olonade I."/>
            <person name="van Zyl L.J."/>
            <person name="Trindade M."/>
        </authorList>
    </citation>
    <scope>NUCLEOTIDE SEQUENCE [LARGE SCALE GENOMIC DNA]</scope>
    <source>
        <strain evidence="3 4">XOM25</strain>
    </source>
</reference>
<dbReference type="Pfam" id="PF03929">
    <property type="entry name" value="PepSY_TM"/>
    <property type="match status" value="1"/>
</dbReference>
<feature type="transmembrane region" description="Helical" evidence="2">
    <location>
        <begin position="137"/>
        <end position="158"/>
    </location>
</feature>
<dbReference type="AlphaFoldDB" id="A0AAE9Z2Q9"/>
<feature type="transmembrane region" description="Helical" evidence="2">
    <location>
        <begin position="469"/>
        <end position="486"/>
    </location>
</feature>
<protein>
    <submittedName>
        <fullName evidence="3">PepSY domain-containing protein</fullName>
    </submittedName>
</protein>
<keyword evidence="2" id="KW-0812">Transmembrane</keyword>
<dbReference type="KEGG" id="tvd:SG34_022745"/>
<evidence type="ECO:0000256" key="1">
    <source>
        <dbReference type="SAM" id="MobiDB-lite"/>
    </source>
</evidence>
<feature type="transmembrane region" description="Helical" evidence="2">
    <location>
        <begin position="336"/>
        <end position="357"/>
    </location>
</feature>
<feature type="transmembrane region" description="Helical" evidence="2">
    <location>
        <begin position="438"/>
        <end position="454"/>
    </location>
</feature>
<evidence type="ECO:0000313" key="4">
    <source>
        <dbReference type="Proteomes" id="UP000032352"/>
    </source>
</evidence>
<gene>
    <name evidence="3" type="ORF">SG34_022745</name>
</gene>
<dbReference type="Proteomes" id="UP000032352">
    <property type="component" value="Chromosome"/>
</dbReference>
<feature type="region of interest" description="Disordered" evidence="1">
    <location>
        <begin position="496"/>
        <end position="523"/>
    </location>
</feature>
<feature type="transmembrane region" description="Helical" evidence="2">
    <location>
        <begin position="407"/>
        <end position="426"/>
    </location>
</feature>
<evidence type="ECO:0000256" key="2">
    <source>
        <dbReference type="SAM" id="Phobius"/>
    </source>
</evidence>
<sequence>MKPDFRRTMIWLHTYSGLLIGWLLFAVFFTGTLSYFNDEISQWMQPELAAQPQNEDIINASLARLRARGTGADKWRIDLPDQRNNQWRLQWQEGKERQTIYLQGENGEQVTPRATQGGNFFRTFHYALELRNYGGRYITGIAAMVMLLAVFSGIFTHRRFFRDFFTLRKKALLKTLTDFHALAGVVTIPFCLMICASALIIYISLYMPWSAQHYLDGGTRELNSKVTTYLPELKPAKVYREPITDFTPIVGQVAKLWPDNPDIKRISFEHPFDANGRIIVERSHKLSLSNKSDVLVFSSHSGRQLAGMPPERTARKVRRIFYGLHEAHFAQPGLRWLFFISGLLSCALIASGLVIWLYKRLEKVKQRHAGHFIVERLNIAGIAGLVLAVIGYFYANRLLPVAIDERARLEITVLLSIWLISLIHSVCRPAGKAWREQLFLASLACLLLPLMDFIQEPQRLMRAFEQQNLIYIGFELALLVMGALLYKTARALQRRQGREQGDKPVSPKLRLKFSNAGSKSNAA</sequence>
<dbReference type="RefSeq" id="WP_084724054.1">
    <property type="nucleotide sequence ID" value="NZ_CP059733.1"/>
</dbReference>
<dbReference type="EMBL" id="CP059733">
    <property type="protein sequence ID" value="WDE04148.1"/>
    <property type="molecule type" value="Genomic_DNA"/>
</dbReference>
<reference evidence="3 4" key="2">
    <citation type="journal article" date="2022" name="Mar. Drugs">
        <title>Bioassay-Guided Fractionation Leads to the Detection of Cholic Acid Generated by the Rare Thalassomonas sp.</title>
        <authorList>
            <person name="Pheiffer F."/>
            <person name="Schneider Y.K."/>
            <person name="Hansen E.H."/>
            <person name="Andersen J.H."/>
            <person name="Isaksson J."/>
            <person name="Busche T."/>
            <person name="R C."/>
            <person name="Kalinowski J."/>
            <person name="Zyl L.V."/>
            <person name="Trindade M."/>
        </authorList>
    </citation>
    <scope>NUCLEOTIDE SEQUENCE [LARGE SCALE GENOMIC DNA]</scope>
    <source>
        <strain evidence="3 4">XOM25</strain>
    </source>
</reference>
<feature type="transmembrane region" description="Helical" evidence="2">
    <location>
        <begin position="179"/>
        <end position="205"/>
    </location>
</feature>
<feature type="transmembrane region" description="Helical" evidence="2">
    <location>
        <begin position="377"/>
        <end position="395"/>
    </location>
</feature>